<feature type="non-terminal residue" evidence="3">
    <location>
        <position position="256"/>
    </location>
</feature>
<accession>A0A1E7FG32</accession>
<evidence type="ECO:0000313" key="4">
    <source>
        <dbReference type="Proteomes" id="UP000095751"/>
    </source>
</evidence>
<feature type="chain" id="PRO_5009193068" description="Cathepsin propeptide inhibitor domain-containing protein" evidence="2">
    <location>
        <begin position="22"/>
        <end position="256"/>
    </location>
</feature>
<gene>
    <name evidence="3" type="ORF">FRACYDRAFT_268575</name>
</gene>
<feature type="compositionally biased region" description="Low complexity" evidence="1">
    <location>
        <begin position="227"/>
        <end position="237"/>
    </location>
</feature>
<protein>
    <recommendedName>
        <fullName evidence="5">Cathepsin propeptide inhibitor domain-containing protein</fullName>
    </recommendedName>
</protein>
<feature type="compositionally biased region" description="Polar residues" evidence="1">
    <location>
        <begin position="217"/>
        <end position="226"/>
    </location>
</feature>
<feature type="compositionally biased region" description="Polar residues" evidence="1">
    <location>
        <begin position="170"/>
        <end position="199"/>
    </location>
</feature>
<dbReference type="Proteomes" id="UP000095751">
    <property type="component" value="Unassembled WGS sequence"/>
</dbReference>
<dbReference type="Gene3D" id="3.90.70.10">
    <property type="entry name" value="Cysteine proteinases"/>
    <property type="match status" value="1"/>
</dbReference>
<feature type="signal peptide" evidence="2">
    <location>
        <begin position="1"/>
        <end position="21"/>
    </location>
</feature>
<feature type="compositionally biased region" description="Basic and acidic residues" evidence="1">
    <location>
        <begin position="120"/>
        <end position="130"/>
    </location>
</feature>
<reference evidence="3 4" key="1">
    <citation type="submission" date="2016-09" db="EMBL/GenBank/DDBJ databases">
        <title>Extensive genetic diversity and differential bi-allelic expression allows diatom success in the polar Southern Ocean.</title>
        <authorList>
            <consortium name="DOE Joint Genome Institute"/>
            <person name="Mock T."/>
            <person name="Otillar R.P."/>
            <person name="Strauss J."/>
            <person name="Dupont C."/>
            <person name="Frickenhaus S."/>
            <person name="Maumus F."/>
            <person name="Mcmullan M."/>
            <person name="Sanges R."/>
            <person name="Schmutz J."/>
            <person name="Toseland A."/>
            <person name="Valas R."/>
            <person name="Veluchamy A."/>
            <person name="Ward B.J."/>
            <person name="Allen A."/>
            <person name="Barry K."/>
            <person name="Falciatore A."/>
            <person name="Ferrante M."/>
            <person name="Fortunato A.E."/>
            <person name="Gloeckner G."/>
            <person name="Gruber A."/>
            <person name="Hipkin R."/>
            <person name="Janech M."/>
            <person name="Kroth P."/>
            <person name="Leese F."/>
            <person name="Lindquist E."/>
            <person name="Lyon B.R."/>
            <person name="Martin J."/>
            <person name="Mayer C."/>
            <person name="Parker M."/>
            <person name="Quesneville H."/>
            <person name="Raymond J."/>
            <person name="Uhlig C."/>
            <person name="Valentin K.U."/>
            <person name="Worden A.Z."/>
            <person name="Armbrust E.V."/>
            <person name="Bowler C."/>
            <person name="Green B."/>
            <person name="Moulton V."/>
            <person name="Van Oosterhout C."/>
            <person name="Grigoriev I."/>
        </authorList>
    </citation>
    <scope>NUCLEOTIDE SEQUENCE [LARGE SCALE GENOMIC DNA]</scope>
    <source>
        <strain evidence="3 4">CCMP1102</strain>
    </source>
</reference>
<dbReference type="AlphaFoldDB" id="A0A1E7FG32"/>
<feature type="region of interest" description="Disordered" evidence="1">
    <location>
        <begin position="120"/>
        <end position="151"/>
    </location>
</feature>
<evidence type="ECO:0000313" key="3">
    <source>
        <dbReference type="EMBL" id="OEU17107.1"/>
    </source>
</evidence>
<proteinExistence type="predicted"/>
<feature type="region of interest" description="Disordered" evidence="1">
    <location>
        <begin position="169"/>
        <end position="256"/>
    </location>
</feature>
<dbReference type="OrthoDB" id="10623538at2759"/>
<evidence type="ECO:0000256" key="1">
    <source>
        <dbReference type="SAM" id="MobiDB-lite"/>
    </source>
</evidence>
<evidence type="ECO:0000256" key="2">
    <source>
        <dbReference type="SAM" id="SignalP"/>
    </source>
</evidence>
<keyword evidence="2" id="KW-0732">Signal</keyword>
<name>A0A1E7FG32_9STRA</name>
<dbReference type="EMBL" id="KV784357">
    <property type="protein sequence ID" value="OEU17107.1"/>
    <property type="molecule type" value="Genomic_DNA"/>
</dbReference>
<evidence type="ECO:0008006" key="5">
    <source>
        <dbReference type="Google" id="ProtNLM"/>
    </source>
</evidence>
<feature type="compositionally biased region" description="Low complexity" evidence="1">
    <location>
        <begin position="131"/>
        <end position="144"/>
    </location>
</feature>
<dbReference type="KEGG" id="fcy:FRACYDRAFT_268575"/>
<sequence>MMRSFLSTLIVSIFCSKLGYAYISQSSSGTGWGRHDNANAGAEKSLKQPPANIKVDDIFREEYHEWCKRYGRSVGDGIRFENFKLNFMLQMQQNKRSGTFNLLNEFGDITAREFNEIVKGKKTNNDEKDTSSATATNTSSSSSPPRKKSSGVTVIAELILEPIPKVSILGPSNLSTLKNKSRNYNNLSGRNNSGESYQQRAAPRYSSAAGPVVRPTLQRSTVDQAASDNNNINSNNSRSHRKVGPDQAPNNNKNNN</sequence>
<dbReference type="InParanoid" id="A0A1E7FG32"/>
<keyword evidence="4" id="KW-1185">Reference proteome</keyword>
<organism evidence="3 4">
    <name type="scientific">Fragilariopsis cylindrus CCMP1102</name>
    <dbReference type="NCBI Taxonomy" id="635003"/>
    <lineage>
        <taxon>Eukaryota</taxon>
        <taxon>Sar</taxon>
        <taxon>Stramenopiles</taxon>
        <taxon>Ochrophyta</taxon>
        <taxon>Bacillariophyta</taxon>
        <taxon>Bacillariophyceae</taxon>
        <taxon>Bacillariophycidae</taxon>
        <taxon>Bacillariales</taxon>
        <taxon>Bacillariaceae</taxon>
        <taxon>Fragilariopsis</taxon>
    </lineage>
</organism>